<protein>
    <recommendedName>
        <fullName evidence="3">Lipoprotein</fullName>
    </recommendedName>
</protein>
<sequence>MKTRIYIIILFSIGFFLFSCKSDKKYKPENLRELTNIELREKAINKTLFQLDDAIYKNESGLVISKDSIKKLNTKSWFLERYVDNNGKIKELIIRKATEKDIAFKEELISLFQKTPIQVSNIDCSKQEEILSEIYKLDQEMRSGNNIFDPEIDIQNLITIKNLIKKCGMPTLEEVNSKQMSAIWLVFQHADNDIRKEYFPLLKQAAKNGDIKKSAIALMEDRILMYDRKPQIYGSQVIKDNKTDKWKLYNLENKETVDRRRKEVGLNPLSEYLKRWDIEFKVKQVK</sequence>
<dbReference type="InterPro" id="IPR046732">
    <property type="entry name" value="DUF6624"/>
</dbReference>
<dbReference type="GeneID" id="94370515"/>
<keyword evidence="2" id="KW-1185">Reference proteome</keyword>
<dbReference type="Proteomes" id="UP000615593">
    <property type="component" value="Unassembled WGS sequence"/>
</dbReference>
<comment type="caution">
    <text evidence="1">The sequence shown here is derived from an EMBL/GenBank/DDBJ whole genome shotgun (WGS) entry which is preliminary data.</text>
</comment>
<evidence type="ECO:0008006" key="3">
    <source>
        <dbReference type="Google" id="ProtNLM"/>
    </source>
</evidence>
<accession>A0ABQ3C5F3</accession>
<evidence type="ECO:0000313" key="2">
    <source>
        <dbReference type="Proteomes" id="UP000615593"/>
    </source>
</evidence>
<dbReference type="EMBL" id="BMWY01000023">
    <property type="protein sequence ID" value="GGZ65577.1"/>
    <property type="molecule type" value="Genomic_DNA"/>
</dbReference>
<reference evidence="2" key="1">
    <citation type="journal article" date="2019" name="Int. J. Syst. Evol. Microbiol.">
        <title>The Global Catalogue of Microorganisms (GCM) 10K type strain sequencing project: providing services to taxonomists for standard genome sequencing and annotation.</title>
        <authorList>
            <consortium name="The Broad Institute Genomics Platform"/>
            <consortium name="The Broad Institute Genome Sequencing Center for Infectious Disease"/>
            <person name="Wu L."/>
            <person name="Ma J."/>
        </authorList>
    </citation>
    <scope>NUCLEOTIDE SEQUENCE [LARGE SCALE GENOMIC DNA]</scope>
    <source>
        <strain evidence="2">KCTC 12708</strain>
    </source>
</reference>
<dbReference type="PROSITE" id="PS51257">
    <property type="entry name" value="PROKAR_LIPOPROTEIN"/>
    <property type="match status" value="1"/>
</dbReference>
<organism evidence="1 2">
    <name type="scientific">Mesonia mobilis</name>
    <dbReference type="NCBI Taxonomy" id="369791"/>
    <lineage>
        <taxon>Bacteria</taxon>
        <taxon>Pseudomonadati</taxon>
        <taxon>Bacteroidota</taxon>
        <taxon>Flavobacteriia</taxon>
        <taxon>Flavobacteriales</taxon>
        <taxon>Flavobacteriaceae</taxon>
        <taxon>Mesonia</taxon>
    </lineage>
</organism>
<gene>
    <name evidence="1" type="ORF">GCM10008088_28530</name>
</gene>
<dbReference type="Pfam" id="PF20329">
    <property type="entry name" value="DUF6624"/>
    <property type="match status" value="1"/>
</dbReference>
<name>A0ABQ3C5F3_9FLAO</name>
<evidence type="ECO:0000313" key="1">
    <source>
        <dbReference type="EMBL" id="GGZ65577.1"/>
    </source>
</evidence>
<dbReference type="RefSeq" id="WP_051191393.1">
    <property type="nucleotide sequence ID" value="NZ_BMWY01000023.1"/>
</dbReference>
<proteinExistence type="predicted"/>